<dbReference type="Proteomes" id="UP000663463">
    <property type="component" value="Segment"/>
</dbReference>
<proteinExistence type="predicted"/>
<accession>A0A873WN11</accession>
<sequence length="29" mass="3229">MRRSSIDHGRTSRKPSISTSRCGPYFGTS</sequence>
<evidence type="ECO:0000256" key="1">
    <source>
        <dbReference type="SAM" id="MobiDB-lite"/>
    </source>
</evidence>
<name>A0A873WN11_9CAUD</name>
<evidence type="ECO:0000313" key="2">
    <source>
        <dbReference type="EMBL" id="QPB09455.1"/>
    </source>
</evidence>
<gene>
    <name evidence="2" type="ORF">CPT_Mana_060</name>
</gene>
<evidence type="ECO:0000313" key="3">
    <source>
        <dbReference type="Proteomes" id="UP000663463"/>
    </source>
</evidence>
<organism evidence="2 3">
    <name type="scientific">Burkholderia phage Mana</name>
    <dbReference type="NCBI Taxonomy" id="2767578"/>
    <lineage>
        <taxon>Viruses</taxon>
        <taxon>Duplodnaviria</taxon>
        <taxon>Heunggongvirae</taxon>
        <taxon>Uroviricota</taxon>
        <taxon>Caudoviricetes</taxon>
        <taxon>Peduoviridae</taxon>
        <taxon>Aptresvirus</taxon>
        <taxon>Aptresvirus mana</taxon>
    </lineage>
</organism>
<reference evidence="2" key="1">
    <citation type="submission" date="2020-07" db="EMBL/GenBank/DDBJ databases">
        <title>Complete genome sequence of Burkholderia gladioli phage Mana.</title>
        <authorList>
            <person name="Godoy B.A."/>
            <person name="Yao G.W."/>
            <person name="Guadalupe Vizoso-Pinto M."/>
            <person name="Gonzalez C."/>
            <person name="Gill J."/>
            <person name="Liu M."/>
        </authorList>
    </citation>
    <scope>NUCLEOTIDE SEQUENCE</scope>
</reference>
<protein>
    <submittedName>
        <fullName evidence="2">Uncharacterized protein</fullName>
    </submittedName>
</protein>
<keyword evidence="3" id="KW-1185">Reference proteome</keyword>
<feature type="compositionally biased region" description="Basic and acidic residues" evidence="1">
    <location>
        <begin position="1"/>
        <end position="10"/>
    </location>
</feature>
<feature type="compositionally biased region" description="Polar residues" evidence="1">
    <location>
        <begin position="14"/>
        <end position="29"/>
    </location>
</feature>
<dbReference type="EMBL" id="MT701591">
    <property type="protein sequence ID" value="QPB09455.1"/>
    <property type="molecule type" value="Genomic_DNA"/>
</dbReference>
<feature type="region of interest" description="Disordered" evidence="1">
    <location>
        <begin position="1"/>
        <end position="29"/>
    </location>
</feature>